<keyword evidence="2" id="KW-0812">Transmembrane</keyword>
<protein>
    <submittedName>
        <fullName evidence="3">DUF2663 family protein</fullName>
    </submittedName>
</protein>
<gene>
    <name evidence="3" type="ORF">ACFOZ8_10365</name>
</gene>
<keyword evidence="2" id="KW-0472">Membrane</keyword>
<feature type="transmembrane region" description="Helical" evidence="2">
    <location>
        <begin position="70"/>
        <end position="95"/>
    </location>
</feature>
<feature type="transmembrane region" description="Helical" evidence="2">
    <location>
        <begin position="39"/>
        <end position="58"/>
    </location>
</feature>
<name>A0ABV8K0A2_9BACL</name>
<evidence type="ECO:0000313" key="3">
    <source>
        <dbReference type="EMBL" id="MFC4100065.1"/>
    </source>
</evidence>
<proteinExistence type="predicted"/>
<reference evidence="4" key="1">
    <citation type="journal article" date="2019" name="Int. J. Syst. Evol. Microbiol.">
        <title>The Global Catalogue of Microorganisms (GCM) 10K type strain sequencing project: providing services to taxonomists for standard genome sequencing and annotation.</title>
        <authorList>
            <consortium name="The Broad Institute Genomics Platform"/>
            <consortium name="The Broad Institute Genome Sequencing Center for Infectious Disease"/>
            <person name="Wu L."/>
            <person name="Ma J."/>
        </authorList>
    </citation>
    <scope>NUCLEOTIDE SEQUENCE [LARGE SCALE GENOMIC DNA]</scope>
    <source>
        <strain evidence="4">IBRC-M 10987</strain>
    </source>
</reference>
<dbReference type="Proteomes" id="UP001595715">
    <property type="component" value="Unassembled WGS sequence"/>
</dbReference>
<dbReference type="RefSeq" id="WP_377718715.1">
    <property type="nucleotide sequence ID" value="NZ_JBHSAM010000020.1"/>
</dbReference>
<organism evidence="3 4">
    <name type="scientific">Paenibacillus xanthanilyticus</name>
    <dbReference type="NCBI Taxonomy" id="1783531"/>
    <lineage>
        <taxon>Bacteria</taxon>
        <taxon>Bacillati</taxon>
        <taxon>Bacillota</taxon>
        <taxon>Bacilli</taxon>
        <taxon>Bacillales</taxon>
        <taxon>Paenibacillaceae</taxon>
        <taxon>Paenibacillus</taxon>
    </lineage>
</organism>
<evidence type="ECO:0000256" key="2">
    <source>
        <dbReference type="SAM" id="Phobius"/>
    </source>
</evidence>
<dbReference type="InterPro" id="IPR020210">
    <property type="entry name" value="Uncharacterised_YpbF_TM"/>
</dbReference>
<accession>A0ABV8K0A2</accession>
<keyword evidence="4" id="KW-1185">Reference proteome</keyword>
<dbReference type="EMBL" id="JBHSAM010000020">
    <property type="protein sequence ID" value="MFC4100065.1"/>
    <property type="molecule type" value="Genomic_DNA"/>
</dbReference>
<comment type="caution">
    <text evidence="3">The sequence shown here is derived from an EMBL/GenBank/DDBJ whole genome shotgun (WGS) entry which is preliminary data.</text>
</comment>
<keyword evidence="2" id="KW-1133">Transmembrane helix</keyword>
<evidence type="ECO:0000256" key="1">
    <source>
        <dbReference type="SAM" id="Coils"/>
    </source>
</evidence>
<sequence>MRTVAEQIDELPISGDAKGVLKEVVKRKDKVDGLKRRQMLLAIVNGGVAVVLLVWLYKLSRVSSANVFDILGYLGGSTAATFFLLVAISSFLYAGSVSKEYKKEKQKYDDLRQEAITYLRAKWDVTEESILRDKLSAILSKRDINLVFYS</sequence>
<feature type="coiled-coil region" evidence="1">
    <location>
        <begin position="94"/>
        <end position="121"/>
    </location>
</feature>
<dbReference type="Pfam" id="PF10864">
    <property type="entry name" value="DUF2663"/>
    <property type="match status" value="1"/>
</dbReference>
<evidence type="ECO:0000313" key="4">
    <source>
        <dbReference type="Proteomes" id="UP001595715"/>
    </source>
</evidence>
<keyword evidence="1" id="KW-0175">Coiled coil</keyword>